<feature type="compositionally biased region" description="Acidic residues" evidence="1">
    <location>
        <begin position="771"/>
        <end position="790"/>
    </location>
</feature>
<reference evidence="2 3" key="1">
    <citation type="journal article" date="2015" name="Genome Announc.">
        <title>Draft genome sequence of a Halorubrum H3 strain isolated from the burlinskoye salt lake (Altai Krai, Russia).</title>
        <authorList>
            <person name="Rozanov A.S."/>
            <person name="Bryanskaya A.V."/>
            <person name="Malup T.K."/>
            <person name="Kotenko A.V."/>
            <person name="Peltek S.E."/>
        </authorList>
    </citation>
    <scope>NUCLEOTIDE SEQUENCE [LARGE SCALE GENOMIC DNA]</scope>
    <source>
        <strain evidence="2 3">H3</strain>
    </source>
</reference>
<feature type="region of interest" description="Disordered" evidence="1">
    <location>
        <begin position="91"/>
        <end position="120"/>
    </location>
</feature>
<dbReference type="InterPro" id="IPR051162">
    <property type="entry name" value="T4SS_component"/>
</dbReference>
<dbReference type="Proteomes" id="UP000053331">
    <property type="component" value="Unassembled WGS sequence"/>
</dbReference>
<protein>
    <recommendedName>
        <fullName evidence="4">ATP-binding protein</fullName>
    </recommendedName>
</protein>
<dbReference type="InterPro" id="IPR027417">
    <property type="entry name" value="P-loop_NTPase"/>
</dbReference>
<feature type="region of interest" description="Disordered" evidence="1">
    <location>
        <begin position="224"/>
        <end position="244"/>
    </location>
</feature>
<evidence type="ECO:0000313" key="2">
    <source>
        <dbReference type="EMBL" id="KKF40167.1"/>
    </source>
</evidence>
<name>A0A0F8CMS0_9EURY</name>
<accession>A0A0F8CMS0</accession>
<feature type="compositionally biased region" description="Basic and acidic residues" evidence="1">
    <location>
        <begin position="92"/>
        <end position="105"/>
    </location>
</feature>
<dbReference type="EMBL" id="JNFH02000001">
    <property type="protein sequence ID" value="KKF40167.1"/>
    <property type="molecule type" value="Genomic_DNA"/>
</dbReference>
<dbReference type="PANTHER" id="PTHR30121:SF6">
    <property type="entry name" value="SLR6007 PROTEIN"/>
    <property type="match status" value="1"/>
</dbReference>
<evidence type="ECO:0008006" key="4">
    <source>
        <dbReference type="Google" id="ProtNLM"/>
    </source>
</evidence>
<dbReference type="AlphaFoldDB" id="A0A0F8CMS0"/>
<comment type="caution">
    <text evidence="2">The sequence shown here is derived from an EMBL/GenBank/DDBJ whole genome shotgun (WGS) entry which is preliminary data.</text>
</comment>
<feature type="region of interest" description="Disordered" evidence="1">
    <location>
        <begin position="722"/>
        <end position="791"/>
    </location>
</feature>
<proteinExistence type="predicted"/>
<dbReference type="PANTHER" id="PTHR30121">
    <property type="entry name" value="UNCHARACTERIZED PROTEIN YJGR-RELATED"/>
    <property type="match status" value="1"/>
</dbReference>
<feature type="compositionally biased region" description="Basic and acidic residues" evidence="1">
    <location>
        <begin position="738"/>
        <end position="760"/>
    </location>
</feature>
<gene>
    <name evidence="2" type="ORF">FK85_23000</name>
</gene>
<dbReference type="SUPFAM" id="SSF52540">
    <property type="entry name" value="P-loop containing nucleoside triphosphate hydrolases"/>
    <property type="match status" value="1"/>
</dbReference>
<evidence type="ECO:0000256" key="1">
    <source>
        <dbReference type="SAM" id="MobiDB-lite"/>
    </source>
</evidence>
<organism evidence="2 3">
    <name type="scientific">Halorubrum saccharovorum</name>
    <dbReference type="NCBI Taxonomy" id="2248"/>
    <lineage>
        <taxon>Archaea</taxon>
        <taxon>Methanobacteriati</taxon>
        <taxon>Methanobacteriota</taxon>
        <taxon>Stenosarchaea group</taxon>
        <taxon>Halobacteria</taxon>
        <taxon>Halobacteriales</taxon>
        <taxon>Haloferacaceae</taxon>
        <taxon>Halorubrum</taxon>
    </lineage>
</organism>
<keyword evidence="3" id="KW-1185">Reference proteome</keyword>
<evidence type="ECO:0000313" key="3">
    <source>
        <dbReference type="Proteomes" id="UP000053331"/>
    </source>
</evidence>
<dbReference type="Gene3D" id="3.40.50.300">
    <property type="entry name" value="P-loop containing nucleotide triphosphate hydrolases"/>
    <property type="match status" value="2"/>
</dbReference>
<sequence length="1011" mass="114671">MVRWEGVEEKRRDWMTTLSSFDNETIERSPLSNLLETIIQTEGSVVFQAVFEPRADWSPKAERQKGNLKQGVHTTGGLFLRTLMDGVLGVSDEEKQERHRSDTPHEIGGSIHDSQTAGYRSGTGRMGQIDLKDPSHTYNVTLRAATSDTECARNLQDSLNQLSGKFYSIEGNYLGTNEPEYKRMLRHGITYPNGLESWSRQKPILVCNIDELSNFITVPSIDTLPKASRGGTGGRPTAQSPLTSPNEEVFKEFSTGMTIGHAVTALRDNSDEPDKISTIQSKNEWWDHLAKRDALSLSADHLTQHYIRAATTGSGKTVATINDMLTTHHNLEGPTILIDPKDGEMCENYLRCHRTLFGNLADVEYIQIPEAEGKVPGIPFFDLRPLTEGAGRTRETAKQDIIDHYFQLLRFVLGKKTVEQAFVANEILTNLIKALFDREHGKDYFSIGELMEAAQEFQKYGKDVEDIDEDYETVLKAIPRTVDTQVTSILESHLEKDARQFMNTTDAVLNRIRKLKERDFIWDMLSYTVDDKYWNDDTNWYNKEQIPMLDMKSILNSNKVVLIDTGSLRGASSEVFTVLFLSHLWTSAQSIWTPDDDEYITNVIIEESANIARNEIVYRELLPKGREFNLSLGLIMQYPEQVLGDNPQDNRRAYKEILNNINTKIIGNVATDDLLAESLFHEDLENDEIKDRIAGLRRGEWLVQLPSTGFHKQKPEILTLRPLPIPPGHSAGPFNVSSREDLVRERSRDRHCVNREHEAIDMDSGVKSGGDDDGDSDDEDEAPENSEEFTDDHSAFLGMVFDALTDGLNGYHIKDSMNVLPYSETAPDLIEWGFLEKFELGNRQAYYWPTDEANVVAGKNLAPRDGGEYGRESPEHRVGVKLIEAHYDALGYETHMYYTPDDSELKFDLYVEATEESPDDRDKVVEVETSPEKRRHVVDDYYKLKDADADAIWVVKNAEDMRKLLASLTAHIGYIEARKSDNFEKVSNELDADGAQKIFGINKLRKDLRDD</sequence>